<reference evidence="3" key="1">
    <citation type="submission" date="2025-08" db="UniProtKB">
        <authorList>
            <consortium name="RefSeq"/>
        </authorList>
    </citation>
    <scope>IDENTIFICATION</scope>
</reference>
<protein>
    <submittedName>
        <fullName evidence="3">Uncharacterized protein LOC106012669</fullName>
    </submittedName>
</protein>
<evidence type="ECO:0000313" key="2">
    <source>
        <dbReference type="Proteomes" id="UP000694888"/>
    </source>
</evidence>
<organism evidence="2 3">
    <name type="scientific">Aplysia californica</name>
    <name type="common">California sea hare</name>
    <dbReference type="NCBI Taxonomy" id="6500"/>
    <lineage>
        <taxon>Eukaryota</taxon>
        <taxon>Metazoa</taxon>
        <taxon>Spiralia</taxon>
        <taxon>Lophotrochozoa</taxon>
        <taxon>Mollusca</taxon>
        <taxon>Gastropoda</taxon>
        <taxon>Heterobranchia</taxon>
        <taxon>Euthyneura</taxon>
        <taxon>Tectipleura</taxon>
        <taxon>Aplysiida</taxon>
        <taxon>Aplysioidea</taxon>
        <taxon>Aplysiidae</taxon>
        <taxon>Aplysia</taxon>
    </lineage>
</organism>
<dbReference type="RefSeq" id="XP_035827422.1">
    <property type="nucleotide sequence ID" value="XM_035971529.1"/>
</dbReference>
<proteinExistence type="predicted"/>
<keyword evidence="1" id="KW-0472">Membrane</keyword>
<accession>A0ABM1VYC9</accession>
<dbReference type="GeneID" id="106012669"/>
<evidence type="ECO:0000256" key="1">
    <source>
        <dbReference type="SAM" id="Phobius"/>
    </source>
</evidence>
<dbReference type="Proteomes" id="UP000694888">
    <property type="component" value="Unplaced"/>
</dbReference>
<feature type="transmembrane region" description="Helical" evidence="1">
    <location>
        <begin position="24"/>
        <end position="44"/>
    </location>
</feature>
<keyword evidence="2" id="KW-1185">Reference proteome</keyword>
<keyword evidence="1" id="KW-0812">Transmembrane</keyword>
<evidence type="ECO:0000313" key="3">
    <source>
        <dbReference type="RefSeq" id="XP_035827422.1"/>
    </source>
</evidence>
<sequence>MCAQRMDDSELAITLGERLLKEPIWIGLIVILSVLLLFGILYVIRRKCGKHFTCCQIAKPKDDNILNADGTITLNSFPLRKITRPTTLSPVSLSPPNTRPVTPKVSLFPSQRISVVYEACTHLG</sequence>
<keyword evidence="1" id="KW-1133">Transmembrane helix</keyword>
<name>A0ABM1VYC9_APLCA</name>
<gene>
    <name evidence="3" type="primary">LOC106012669</name>
</gene>